<dbReference type="InterPro" id="IPR042099">
    <property type="entry name" value="ANL_N_sf"/>
</dbReference>
<dbReference type="RefSeq" id="WP_202689830.1">
    <property type="nucleotide sequence ID" value="NZ_JAESVN010000009.1"/>
</dbReference>
<dbReference type="Gene3D" id="3.40.50.12780">
    <property type="entry name" value="N-terminal domain of ligase-like"/>
    <property type="match status" value="1"/>
</dbReference>
<name>A0A8K0VBV5_9RHOB</name>
<dbReference type="InterPro" id="IPR045851">
    <property type="entry name" value="AMP-bd_C_sf"/>
</dbReference>
<dbReference type="InterPro" id="IPR000873">
    <property type="entry name" value="AMP-dep_synth/lig_dom"/>
</dbReference>
<gene>
    <name evidence="2" type="ORF">JL811_16630</name>
</gene>
<evidence type="ECO:0000259" key="1">
    <source>
        <dbReference type="Pfam" id="PF00501"/>
    </source>
</evidence>
<reference evidence="2" key="1">
    <citation type="submission" date="2021-01" db="EMBL/GenBank/DDBJ databases">
        <title>Tabrizicola alba sp. nov. a motile alkaliphilic bacterium isolated from a soda lake.</title>
        <authorList>
            <person name="Szuroczki S."/>
            <person name="Abbaszade G."/>
            <person name="Schumann P."/>
            <person name="Toth E."/>
        </authorList>
    </citation>
    <scope>NUCLEOTIDE SEQUENCE</scope>
    <source>
        <strain evidence="2">DMG-N-6</strain>
    </source>
</reference>
<evidence type="ECO:0000313" key="2">
    <source>
        <dbReference type="EMBL" id="MBL4918851.1"/>
    </source>
</evidence>
<dbReference type="Gene3D" id="3.30.300.30">
    <property type="match status" value="1"/>
</dbReference>
<dbReference type="PANTHER" id="PTHR43767">
    <property type="entry name" value="LONG-CHAIN-FATTY-ACID--COA LIGASE"/>
    <property type="match status" value="1"/>
</dbReference>
<dbReference type="SUPFAM" id="SSF56801">
    <property type="entry name" value="Acetyl-CoA synthetase-like"/>
    <property type="match status" value="1"/>
</dbReference>
<dbReference type="Proteomes" id="UP000648908">
    <property type="component" value="Unassembled WGS sequence"/>
</dbReference>
<organism evidence="2 3">
    <name type="scientific">Szabonella alba</name>
    <dbReference type="NCBI Taxonomy" id="2804194"/>
    <lineage>
        <taxon>Bacteria</taxon>
        <taxon>Pseudomonadati</taxon>
        <taxon>Pseudomonadota</taxon>
        <taxon>Alphaproteobacteria</taxon>
        <taxon>Rhodobacterales</taxon>
        <taxon>Paracoccaceae</taxon>
        <taxon>Szabonella</taxon>
    </lineage>
</organism>
<dbReference type="PANTHER" id="PTHR43767:SF1">
    <property type="entry name" value="NONRIBOSOMAL PEPTIDE SYNTHASE PES1 (EUROFUNG)-RELATED"/>
    <property type="match status" value="1"/>
</dbReference>
<dbReference type="Pfam" id="PF00501">
    <property type="entry name" value="AMP-binding"/>
    <property type="match status" value="1"/>
</dbReference>
<evidence type="ECO:0000313" key="3">
    <source>
        <dbReference type="Proteomes" id="UP000648908"/>
    </source>
</evidence>
<proteinExistence type="predicted"/>
<dbReference type="EMBL" id="JAESVN010000009">
    <property type="protein sequence ID" value="MBL4918851.1"/>
    <property type="molecule type" value="Genomic_DNA"/>
</dbReference>
<feature type="domain" description="AMP-dependent synthetase/ligase" evidence="1">
    <location>
        <begin position="74"/>
        <end position="265"/>
    </location>
</feature>
<dbReference type="AlphaFoldDB" id="A0A8K0VBV5"/>
<comment type="caution">
    <text evidence="2">The sequence shown here is derived from an EMBL/GenBank/DDBJ whole genome shotgun (WGS) entry which is preliminary data.</text>
</comment>
<keyword evidence="3" id="KW-1185">Reference proteome</keyword>
<dbReference type="InterPro" id="IPR050237">
    <property type="entry name" value="ATP-dep_AMP-bd_enzyme"/>
</dbReference>
<dbReference type="GO" id="GO:0016878">
    <property type="term" value="F:acid-thiol ligase activity"/>
    <property type="evidence" value="ECO:0007669"/>
    <property type="project" value="UniProtKB-ARBA"/>
</dbReference>
<accession>A0A8K0VBV5</accession>
<sequence>MAGAAEDGFLPHPQARLFGPDGQKVALPQLQAANRPAVLPDRPALPALLAAFGQSFRIGAPEAPAPVTGFETLTSGSTGTPRRIARSFASWQAGFAVNAALFGTGTGARVGVIGRLSQSLALHGAVEALALGAELHLLDCLRPDRQRAELARRGVTLLWAAPAQLHLLTEAPGPDLPALRWLLCGGAKLDSALRARVARLAPHAALREFFGAAETSFITLADAETPPETVGRPYPGVEIRLCDMSGQPANEGRVQVRSPYLFNGYASDPGSARWLAGAGGWLDLPEIARWEGANLRLLGRRDRMFTVAGQNLYPEAQESFALGLPGVARFALLPRPDGLRGQRPEAVVMGDATCAAVILQALRAEFGATLAPRCLHWRADWPLLPSGKTDLAALMRGLE</sequence>
<protein>
    <submittedName>
        <fullName evidence="2">AMP-binding protein</fullName>
    </submittedName>
</protein>